<dbReference type="AlphaFoldDB" id="A0AA39NI37"/>
<sequence>MQRFNLPILEPLERPNSWYQPTTPMPVAPSHAPTPIDDNLDRQPSPSSYSSPIPARPVPMSSKLDLPTLTSITSTDVLIWLTCCADSFEAWSALNNDKKLKPETQILVAGLKMEHAEAMAWWNENREALKKITSWDDFSAKVKDRFVPSNWCLDALAAFYAVKHAAGADFQMYASDLQTARNALASAGAGYTISDSIVKNHLLFGAHPILSLRVHGTSSFSTFYGTMKLNVLINLMSTTWASLVAEGVVCLRPAVPATQLLPSSVTSHSTPQSNSTTPTSVHRYPLLDLTYAEREALHVAGGCFHCRKTPKSPDWNHHTAHNCPGDPAAGIAP</sequence>
<dbReference type="GeneID" id="85360162"/>
<dbReference type="EMBL" id="JAUEPS010000004">
    <property type="protein sequence ID" value="KAK0466051.1"/>
    <property type="molecule type" value="Genomic_DNA"/>
</dbReference>
<dbReference type="Proteomes" id="UP001175211">
    <property type="component" value="Unassembled WGS sequence"/>
</dbReference>
<feature type="region of interest" description="Disordered" evidence="1">
    <location>
        <begin position="262"/>
        <end position="281"/>
    </location>
</feature>
<evidence type="ECO:0000256" key="1">
    <source>
        <dbReference type="SAM" id="MobiDB-lite"/>
    </source>
</evidence>
<feature type="region of interest" description="Disordered" evidence="1">
    <location>
        <begin position="14"/>
        <end position="56"/>
    </location>
</feature>
<gene>
    <name evidence="2" type="ORF">EV420DRAFT_1636642</name>
</gene>
<proteinExistence type="predicted"/>
<name>A0AA39NI37_ARMTA</name>
<reference evidence="2" key="1">
    <citation type="submission" date="2023-06" db="EMBL/GenBank/DDBJ databases">
        <authorList>
            <consortium name="Lawrence Berkeley National Laboratory"/>
            <person name="Ahrendt S."/>
            <person name="Sahu N."/>
            <person name="Indic B."/>
            <person name="Wong-Bajracharya J."/>
            <person name="Merenyi Z."/>
            <person name="Ke H.-M."/>
            <person name="Monk M."/>
            <person name="Kocsube S."/>
            <person name="Drula E."/>
            <person name="Lipzen A."/>
            <person name="Balint B."/>
            <person name="Henrissat B."/>
            <person name="Andreopoulos B."/>
            <person name="Martin F.M."/>
            <person name="Harder C.B."/>
            <person name="Rigling D."/>
            <person name="Ford K.L."/>
            <person name="Foster G.D."/>
            <person name="Pangilinan J."/>
            <person name="Papanicolaou A."/>
            <person name="Barry K."/>
            <person name="LaButti K."/>
            <person name="Viragh M."/>
            <person name="Koriabine M."/>
            <person name="Yan M."/>
            <person name="Riley R."/>
            <person name="Champramary S."/>
            <person name="Plett K.L."/>
            <person name="Tsai I.J."/>
            <person name="Slot J."/>
            <person name="Sipos G."/>
            <person name="Plett J."/>
            <person name="Nagy L.G."/>
            <person name="Grigoriev I.V."/>
        </authorList>
    </citation>
    <scope>NUCLEOTIDE SEQUENCE</scope>
    <source>
        <strain evidence="2">CCBAS 213</strain>
    </source>
</reference>
<accession>A0AA39NI37</accession>
<organism evidence="2 3">
    <name type="scientific">Armillaria tabescens</name>
    <name type="common">Ringless honey mushroom</name>
    <name type="synonym">Agaricus tabescens</name>
    <dbReference type="NCBI Taxonomy" id="1929756"/>
    <lineage>
        <taxon>Eukaryota</taxon>
        <taxon>Fungi</taxon>
        <taxon>Dikarya</taxon>
        <taxon>Basidiomycota</taxon>
        <taxon>Agaricomycotina</taxon>
        <taxon>Agaricomycetes</taxon>
        <taxon>Agaricomycetidae</taxon>
        <taxon>Agaricales</taxon>
        <taxon>Marasmiineae</taxon>
        <taxon>Physalacriaceae</taxon>
        <taxon>Desarmillaria</taxon>
    </lineage>
</organism>
<evidence type="ECO:0000313" key="2">
    <source>
        <dbReference type="EMBL" id="KAK0466051.1"/>
    </source>
</evidence>
<feature type="compositionally biased region" description="Low complexity" evidence="1">
    <location>
        <begin position="44"/>
        <end position="53"/>
    </location>
</feature>
<dbReference type="RefSeq" id="XP_060336878.1">
    <property type="nucleotide sequence ID" value="XM_060476614.1"/>
</dbReference>
<evidence type="ECO:0000313" key="3">
    <source>
        <dbReference type="Proteomes" id="UP001175211"/>
    </source>
</evidence>
<keyword evidence="3" id="KW-1185">Reference proteome</keyword>
<feature type="compositionally biased region" description="Low complexity" evidence="1">
    <location>
        <begin position="266"/>
        <end position="280"/>
    </location>
</feature>
<protein>
    <submittedName>
        <fullName evidence="2">Uncharacterized protein</fullName>
    </submittedName>
</protein>
<comment type="caution">
    <text evidence="2">The sequence shown here is derived from an EMBL/GenBank/DDBJ whole genome shotgun (WGS) entry which is preliminary data.</text>
</comment>